<evidence type="ECO:0000313" key="9">
    <source>
        <dbReference type="EMBL" id="NKY53102.1"/>
    </source>
</evidence>
<keyword evidence="10" id="KW-1185">Reference proteome</keyword>
<keyword evidence="3" id="KW-0479">Metal-binding</keyword>
<dbReference type="InterPro" id="IPR017941">
    <property type="entry name" value="Rieske_2Fe-2S"/>
</dbReference>
<accession>A0A846Y596</accession>
<dbReference type="GO" id="GO:0051537">
    <property type="term" value="F:2 iron, 2 sulfur cluster binding"/>
    <property type="evidence" value="ECO:0007669"/>
    <property type="project" value="UniProtKB-KW"/>
</dbReference>
<dbReference type="GO" id="GO:0051213">
    <property type="term" value="F:dioxygenase activity"/>
    <property type="evidence" value="ECO:0007669"/>
    <property type="project" value="UniProtKB-KW"/>
</dbReference>
<dbReference type="InterPro" id="IPR001663">
    <property type="entry name" value="Rng_hydr_dOase-A"/>
</dbReference>
<dbReference type="Proteomes" id="UP000565711">
    <property type="component" value="Unassembled WGS sequence"/>
</dbReference>
<evidence type="ECO:0000256" key="1">
    <source>
        <dbReference type="ARBA" id="ARBA00001962"/>
    </source>
</evidence>
<evidence type="ECO:0000256" key="5">
    <source>
        <dbReference type="ARBA" id="ARBA00023004"/>
    </source>
</evidence>
<dbReference type="CDD" id="cd03469">
    <property type="entry name" value="Rieske_RO_Alpha_N"/>
    <property type="match status" value="1"/>
</dbReference>
<dbReference type="PROSITE" id="PS00570">
    <property type="entry name" value="RING_HYDROXYL_ALPHA"/>
    <property type="match status" value="1"/>
</dbReference>
<proteinExistence type="predicted"/>
<organism evidence="9 10">
    <name type="scientific">Nocardia vermiculata</name>
    <dbReference type="NCBI Taxonomy" id="257274"/>
    <lineage>
        <taxon>Bacteria</taxon>
        <taxon>Bacillati</taxon>
        <taxon>Actinomycetota</taxon>
        <taxon>Actinomycetes</taxon>
        <taxon>Mycobacteriales</taxon>
        <taxon>Nocardiaceae</taxon>
        <taxon>Nocardia</taxon>
    </lineage>
</organism>
<dbReference type="InterPro" id="IPR015881">
    <property type="entry name" value="ARHD_Rieske_2Fe_2S"/>
</dbReference>
<dbReference type="EMBL" id="JAAXOP010000015">
    <property type="protein sequence ID" value="NKY53102.1"/>
    <property type="molecule type" value="Genomic_DNA"/>
</dbReference>
<dbReference type="GO" id="GO:0016705">
    <property type="term" value="F:oxidoreductase activity, acting on paired donors, with incorporation or reduction of molecular oxygen"/>
    <property type="evidence" value="ECO:0007669"/>
    <property type="project" value="UniProtKB-ARBA"/>
</dbReference>
<keyword evidence="5" id="KW-0408">Iron</keyword>
<dbReference type="RefSeq" id="WP_067868829.1">
    <property type="nucleotide sequence ID" value="NZ_JAAXOP010000015.1"/>
</dbReference>
<sequence length="385" mass="43071">MDRQALEHSLARRLLDHIDGGTTDLAPDILELPTDIYSRARHDEEFEVLFRGHPLVLSLSGALAGPGTYRTVDLCGVPILLTRNESGRVRAFANACRHRGVRVVDGGGARTRFACPFHSWTYDLDGRLVAVPVDEAFEGMCFERKGLVELPVSEGYGLIIGALRPGPAIDIDEYLGPGLADELAALEFTEWELQSEPHVHHVAANWKVTLDTFRENYHFRFLHRRTLAKYAYGGVLTFDPFGRHLRNCSALRSIDEIRDVPDEQWGDVMGHISLQYALFPNVSLTFDSRHVELWQIVPVDADTSDVVHSTYLRPDLSEAERAKAVEMAPWICETVVDGEDFWVAGRTEPGVRAGVLDTIVFGRNEPAPQHLHRGFDAALADARER</sequence>
<feature type="domain" description="Rieske" evidence="8">
    <location>
        <begin position="56"/>
        <end position="161"/>
    </location>
</feature>
<evidence type="ECO:0000259" key="8">
    <source>
        <dbReference type="PROSITE" id="PS51296"/>
    </source>
</evidence>
<dbReference type="GO" id="GO:0005506">
    <property type="term" value="F:iron ion binding"/>
    <property type="evidence" value="ECO:0007669"/>
    <property type="project" value="InterPro"/>
</dbReference>
<protein>
    <submittedName>
        <fullName evidence="9">Aromatic ring-hydroxylating dioxygenase subunit alpha</fullName>
    </submittedName>
</protein>
<comment type="cofactor">
    <cofactor evidence="1">
        <name>Fe cation</name>
        <dbReference type="ChEBI" id="CHEBI:24875"/>
    </cofactor>
</comment>
<evidence type="ECO:0000256" key="3">
    <source>
        <dbReference type="ARBA" id="ARBA00022723"/>
    </source>
</evidence>
<comment type="caution">
    <text evidence="9">The sequence shown here is derived from an EMBL/GenBank/DDBJ whole genome shotgun (WGS) entry which is preliminary data.</text>
</comment>
<reference evidence="9 10" key="1">
    <citation type="submission" date="2020-04" db="EMBL/GenBank/DDBJ databases">
        <title>MicrobeNet Type strains.</title>
        <authorList>
            <person name="Nicholson A.C."/>
        </authorList>
    </citation>
    <scope>NUCLEOTIDE SEQUENCE [LARGE SCALE GENOMIC DNA]</scope>
    <source>
        <strain evidence="9 10">JCM 12354</strain>
    </source>
</reference>
<evidence type="ECO:0000256" key="6">
    <source>
        <dbReference type="ARBA" id="ARBA00023014"/>
    </source>
</evidence>
<dbReference type="Gene3D" id="3.90.380.10">
    <property type="entry name" value="Naphthalene 1,2-dioxygenase Alpha Subunit, Chain A, domain 1"/>
    <property type="match status" value="2"/>
</dbReference>
<dbReference type="Pfam" id="PF00848">
    <property type="entry name" value="Ring_hydroxyl_A"/>
    <property type="match status" value="1"/>
</dbReference>
<evidence type="ECO:0000256" key="4">
    <source>
        <dbReference type="ARBA" id="ARBA00023002"/>
    </source>
</evidence>
<keyword evidence="2" id="KW-0001">2Fe-2S</keyword>
<dbReference type="PANTHER" id="PTHR43756">
    <property type="entry name" value="CHOLINE MONOOXYGENASE, CHLOROPLASTIC"/>
    <property type="match status" value="1"/>
</dbReference>
<dbReference type="PANTHER" id="PTHR43756:SF5">
    <property type="entry name" value="CHOLINE MONOOXYGENASE, CHLOROPLASTIC"/>
    <property type="match status" value="1"/>
</dbReference>
<dbReference type="Gene3D" id="2.102.10.10">
    <property type="entry name" value="Rieske [2Fe-2S] iron-sulphur domain"/>
    <property type="match status" value="1"/>
</dbReference>
<keyword evidence="6" id="KW-0411">Iron-sulfur</keyword>
<dbReference type="Pfam" id="PF00355">
    <property type="entry name" value="Rieske"/>
    <property type="match status" value="1"/>
</dbReference>
<dbReference type="InterPro" id="IPR015879">
    <property type="entry name" value="Ring_hydroxy_dOase_asu_C_dom"/>
</dbReference>
<name>A0A846Y596_9NOCA</name>
<keyword evidence="9" id="KW-0223">Dioxygenase</keyword>
<gene>
    <name evidence="9" type="ORF">HGA08_23155</name>
</gene>
<dbReference type="InterPro" id="IPR036922">
    <property type="entry name" value="Rieske_2Fe-2S_sf"/>
</dbReference>
<dbReference type="AlphaFoldDB" id="A0A846Y596"/>
<evidence type="ECO:0000256" key="2">
    <source>
        <dbReference type="ARBA" id="ARBA00022714"/>
    </source>
</evidence>
<dbReference type="SUPFAM" id="SSF55961">
    <property type="entry name" value="Bet v1-like"/>
    <property type="match status" value="1"/>
</dbReference>
<dbReference type="GO" id="GO:0004497">
    <property type="term" value="F:monooxygenase activity"/>
    <property type="evidence" value="ECO:0007669"/>
    <property type="project" value="UniProtKB-ARBA"/>
</dbReference>
<evidence type="ECO:0000256" key="7">
    <source>
        <dbReference type="ARBA" id="ARBA00023027"/>
    </source>
</evidence>
<dbReference type="SUPFAM" id="SSF50022">
    <property type="entry name" value="ISP domain"/>
    <property type="match status" value="1"/>
</dbReference>
<evidence type="ECO:0000313" key="10">
    <source>
        <dbReference type="Proteomes" id="UP000565711"/>
    </source>
</evidence>
<keyword evidence="7" id="KW-0520">NAD</keyword>
<keyword evidence="4" id="KW-0560">Oxidoreductase</keyword>
<dbReference type="PROSITE" id="PS51296">
    <property type="entry name" value="RIESKE"/>
    <property type="match status" value="1"/>
</dbReference>